<dbReference type="EMBL" id="SNRW01006324">
    <property type="protein sequence ID" value="KAA6383298.1"/>
    <property type="molecule type" value="Genomic_DNA"/>
</dbReference>
<dbReference type="GO" id="GO:0000723">
    <property type="term" value="P:telomere maintenance"/>
    <property type="evidence" value="ECO:0007669"/>
    <property type="project" value="InterPro"/>
</dbReference>
<keyword evidence="1" id="KW-0378">Hydrolase</keyword>
<dbReference type="GO" id="GO:0006310">
    <property type="term" value="P:DNA recombination"/>
    <property type="evidence" value="ECO:0007669"/>
    <property type="project" value="UniProtKB-KW"/>
</dbReference>
<keyword evidence="1" id="KW-0227">DNA damage</keyword>
<keyword evidence="1" id="KW-0233">DNA recombination</keyword>
<dbReference type="InterPro" id="IPR027417">
    <property type="entry name" value="P-loop_NTPase"/>
</dbReference>
<keyword evidence="1" id="KW-0234">DNA repair</keyword>
<keyword evidence="1" id="KW-0547">Nucleotide-binding</keyword>
<dbReference type="AlphaFoldDB" id="A0A5J4VL23"/>
<dbReference type="Proteomes" id="UP000324800">
    <property type="component" value="Unassembled WGS sequence"/>
</dbReference>
<dbReference type="Gene3D" id="3.40.50.300">
    <property type="entry name" value="P-loop containing nucleotide triphosphate hydrolases"/>
    <property type="match status" value="1"/>
</dbReference>
<protein>
    <recommendedName>
        <fullName evidence="1">ATP-dependent DNA helicase</fullName>
        <ecNumber evidence="1">5.6.2.3</ecNumber>
    </recommendedName>
</protein>
<keyword evidence="1 3" id="KW-0347">Helicase</keyword>
<keyword evidence="1" id="KW-0067">ATP-binding</keyword>
<accession>A0A5J4VL23</accession>
<sequence>MSSESLFVEQTGTGKTFLYNVINKIVNLIGKKILNCAWTGIAACLLSQGQSSHVLFKLPIRLASSKNSSKITQAKNGLLWNQLQLVDVIIWDEASMASKWAIEFIDRKMKEIRKNNKDFGGVLMIFGGDFRQVLPIVKFGGHNEQVNASIQNSNLWKKFDCLKLKKNMRIGEGSEELSSFLMQIGNGTMQQDKNEMIDIPNVCMSQENLIKDVFGDEILNSNQQANDVILCSTKSDSDDINDCVLRLLKCEPIQLLSSDKTTLKNGESLDEITRDVLNNLTKFVRQLCFQEI</sequence>
<proteinExistence type="inferred from homology"/>
<comment type="cofactor">
    <cofactor evidence="1">
        <name>Mg(2+)</name>
        <dbReference type="ChEBI" id="CHEBI:18420"/>
    </cofactor>
</comment>
<comment type="similarity">
    <text evidence="1">Belongs to the helicase family.</text>
</comment>
<dbReference type="SUPFAM" id="SSF52540">
    <property type="entry name" value="P-loop containing nucleoside triphosphate hydrolases"/>
    <property type="match status" value="1"/>
</dbReference>
<dbReference type="Pfam" id="PF05970">
    <property type="entry name" value="PIF1"/>
    <property type="match status" value="1"/>
</dbReference>
<evidence type="ECO:0000259" key="2">
    <source>
        <dbReference type="Pfam" id="PF05970"/>
    </source>
</evidence>
<dbReference type="InterPro" id="IPR010285">
    <property type="entry name" value="DNA_helicase_pif1-like_DEAD"/>
</dbReference>
<evidence type="ECO:0000256" key="1">
    <source>
        <dbReference type="RuleBase" id="RU363044"/>
    </source>
</evidence>
<evidence type="ECO:0000313" key="4">
    <source>
        <dbReference type="Proteomes" id="UP000324800"/>
    </source>
</evidence>
<dbReference type="PANTHER" id="PTHR10492:SF57">
    <property type="entry name" value="ATP-DEPENDENT DNA HELICASE"/>
    <property type="match status" value="1"/>
</dbReference>
<gene>
    <name evidence="3" type="ORF">EZS28_021176</name>
</gene>
<dbReference type="PANTHER" id="PTHR10492">
    <property type="match status" value="1"/>
</dbReference>
<dbReference type="GO" id="GO:0006281">
    <property type="term" value="P:DNA repair"/>
    <property type="evidence" value="ECO:0007669"/>
    <property type="project" value="UniProtKB-KW"/>
</dbReference>
<dbReference type="GO" id="GO:0043139">
    <property type="term" value="F:5'-3' DNA helicase activity"/>
    <property type="evidence" value="ECO:0007669"/>
    <property type="project" value="UniProtKB-EC"/>
</dbReference>
<dbReference type="EC" id="5.6.2.3" evidence="1"/>
<organism evidence="3 4">
    <name type="scientific">Streblomastix strix</name>
    <dbReference type="NCBI Taxonomy" id="222440"/>
    <lineage>
        <taxon>Eukaryota</taxon>
        <taxon>Metamonada</taxon>
        <taxon>Preaxostyla</taxon>
        <taxon>Oxymonadida</taxon>
        <taxon>Streblomastigidae</taxon>
        <taxon>Streblomastix</taxon>
    </lineage>
</organism>
<reference evidence="3 4" key="1">
    <citation type="submission" date="2019-03" db="EMBL/GenBank/DDBJ databases">
        <title>Single cell metagenomics reveals metabolic interactions within the superorganism composed of flagellate Streblomastix strix and complex community of Bacteroidetes bacteria on its surface.</title>
        <authorList>
            <person name="Treitli S.C."/>
            <person name="Kolisko M."/>
            <person name="Husnik F."/>
            <person name="Keeling P."/>
            <person name="Hampl V."/>
        </authorList>
    </citation>
    <scope>NUCLEOTIDE SEQUENCE [LARGE SCALE GENOMIC DNA]</scope>
    <source>
        <strain evidence="3">ST1C</strain>
    </source>
</reference>
<comment type="catalytic activity">
    <reaction evidence="1">
        <text>ATP + H2O = ADP + phosphate + H(+)</text>
        <dbReference type="Rhea" id="RHEA:13065"/>
        <dbReference type="ChEBI" id="CHEBI:15377"/>
        <dbReference type="ChEBI" id="CHEBI:15378"/>
        <dbReference type="ChEBI" id="CHEBI:30616"/>
        <dbReference type="ChEBI" id="CHEBI:43474"/>
        <dbReference type="ChEBI" id="CHEBI:456216"/>
        <dbReference type="EC" id="5.6.2.3"/>
    </reaction>
</comment>
<feature type="domain" description="DNA helicase Pif1-like DEAD-box helicase" evidence="2">
    <location>
        <begin position="4"/>
        <end position="194"/>
    </location>
</feature>
<name>A0A5J4VL23_9EUKA</name>
<dbReference type="OrthoDB" id="7697904at2759"/>
<comment type="caution">
    <text evidence="3">The sequence shown here is derived from an EMBL/GenBank/DDBJ whole genome shotgun (WGS) entry which is preliminary data.</text>
</comment>
<evidence type="ECO:0000313" key="3">
    <source>
        <dbReference type="EMBL" id="KAA6383298.1"/>
    </source>
</evidence>
<dbReference type="GO" id="GO:0016887">
    <property type="term" value="F:ATP hydrolysis activity"/>
    <property type="evidence" value="ECO:0007669"/>
    <property type="project" value="RHEA"/>
</dbReference>
<dbReference type="GO" id="GO:0005524">
    <property type="term" value="F:ATP binding"/>
    <property type="evidence" value="ECO:0007669"/>
    <property type="project" value="UniProtKB-KW"/>
</dbReference>